<dbReference type="InterPro" id="IPR001810">
    <property type="entry name" value="F-box_dom"/>
</dbReference>
<gene>
    <name evidence="2" type="ORF">RI543_005100</name>
</gene>
<protein>
    <recommendedName>
        <fullName evidence="1">F-box domain-containing protein</fullName>
    </recommendedName>
</protein>
<dbReference type="AlphaFoldDB" id="A0AAN7WJW5"/>
<dbReference type="Proteomes" id="UP001306508">
    <property type="component" value="Unassembled WGS sequence"/>
</dbReference>
<dbReference type="EMBL" id="JAWIZZ010000073">
    <property type="protein sequence ID" value="KAK5773583.1"/>
    <property type="molecule type" value="Genomic_DNA"/>
</dbReference>
<sequence length="780" mass="90792">MKSFQLFGRSKYFSLTSSSIVSSVESSEESFPTIIHNEGSFDSNQNHRNNNNNNISGLNTTITLLSLPDKILCKILVELDLSTLLKLCHLNSRLYGIISNKFLFNHPRRNIKLFDKMALLKFNALIHAEFKTANMLRGYKNYTNKIARFLVTTIEFVNPQCQDSLLKYSRFYNKQDHSSLIGGSFNLNSITSSPSSITNSYHRTNNTQSISKNKKASKTIDLLDKLEIKYSHYTYIELMLDIIDYLPNLMHVKLTQIDKNFKIPLWYSVFNDGSKEFMKKIIRGQQSITIDDLRTFQISDSFAKQYECQFYSLQRIKKLELQGALENGTDVTVPLRSNLLCCFGIITELILENLVIDKLSLDTPMEFLPLYLRKETKINNSTANNYSDSGSNYRDNRSVHHKMKHRQQCMESLSYTVNSTYTALTLKSCNIIAGNGILRLFQSYFKGVKRLSLFNLLSKYDLLIVNCFPSLTDLTIDCNSKCFIDEMYVPEEYYYDQRNVPVDPYNESSLYSDCISMTETLLDDPGESILQSPPPTSFVVMSLNLNYINRTITDIQNNKRKPSMLTREQGQFFQSIRVPAFHCFFHYYKNLWDRLPYKSININIINIPFTNVFPLSPRKFIENMLQHSDNIPNYCLDNEDIHYHSVDQETLIAFRNNHEAPDYYWNSNIKQCISDILDRIRGVPTEQIESIVANIDTDLFNNYQNYKYFKDIPNLNLYYFLQSLSKFKSVKIQMLRKFVNCTVRTRYDWELLLDPLLNVNVPIEVTDKDGIKLYSYGVKQ</sequence>
<name>A0AAN7WJW5_9SACH</name>
<reference evidence="3" key="1">
    <citation type="submission" date="2023-07" db="EMBL/GenBank/DDBJ databases">
        <title>A draft genome of Kazachstania heterogenica Y-27499.</title>
        <authorList>
            <person name="Donic C."/>
            <person name="Kralova J.S."/>
            <person name="Fidel L."/>
            <person name="Ben-Dor S."/>
            <person name="Jung S."/>
        </authorList>
    </citation>
    <scope>NUCLEOTIDE SEQUENCE [LARGE SCALE GENOMIC DNA]</scope>
    <source>
        <strain evidence="3">Y27499</strain>
    </source>
</reference>
<keyword evidence="3" id="KW-1185">Reference proteome</keyword>
<dbReference type="InterPro" id="IPR036047">
    <property type="entry name" value="F-box-like_dom_sf"/>
</dbReference>
<evidence type="ECO:0000313" key="2">
    <source>
        <dbReference type="EMBL" id="KAK5773583.1"/>
    </source>
</evidence>
<proteinExistence type="predicted"/>
<comment type="caution">
    <text evidence="2">The sequence shown here is derived from an EMBL/GenBank/DDBJ whole genome shotgun (WGS) entry which is preliminary data.</text>
</comment>
<dbReference type="SUPFAM" id="SSF81383">
    <property type="entry name" value="F-box domain"/>
    <property type="match status" value="1"/>
</dbReference>
<organism evidence="2 3">
    <name type="scientific">Arxiozyma heterogenica</name>
    <dbReference type="NCBI Taxonomy" id="278026"/>
    <lineage>
        <taxon>Eukaryota</taxon>
        <taxon>Fungi</taxon>
        <taxon>Dikarya</taxon>
        <taxon>Ascomycota</taxon>
        <taxon>Saccharomycotina</taxon>
        <taxon>Saccharomycetes</taxon>
        <taxon>Saccharomycetales</taxon>
        <taxon>Saccharomycetaceae</taxon>
        <taxon>Arxiozyma</taxon>
    </lineage>
</organism>
<evidence type="ECO:0000313" key="3">
    <source>
        <dbReference type="Proteomes" id="UP001306508"/>
    </source>
</evidence>
<evidence type="ECO:0000259" key="1">
    <source>
        <dbReference type="PROSITE" id="PS50181"/>
    </source>
</evidence>
<feature type="domain" description="F-box" evidence="1">
    <location>
        <begin position="61"/>
        <end position="107"/>
    </location>
</feature>
<dbReference type="PROSITE" id="PS50181">
    <property type="entry name" value="FBOX"/>
    <property type="match status" value="1"/>
</dbReference>
<dbReference type="SMART" id="SM00256">
    <property type="entry name" value="FBOX"/>
    <property type="match status" value="1"/>
</dbReference>
<accession>A0AAN7WJW5</accession>